<evidence type="ECO:0000313" key="3">
    <source>
        <dbReference type="Proteomes" id="UP000694722"/>
    </source>
</evidence>
<dbReference type="SUPFAM" id="SSF48264">
    <property type="entry name" value="Cytochrome P450"/>
    <property type="match status" value="1"/>
</dbReference>
<keyword evidence="1" id="KW-0472">Membrane</keyword>
<organism evidence="2 3">
    <name type="scientific">Sus scrofa</name>
    <name type="common">Pig</name>
    <dbReference type="NCBI Taxonomy" id="9823"/>
    <lineage>
        <taxon>Eukaryota</taxon>
        <taxon>Metazoa</taxon>
        <taxon>Chordata</taxon>
        <taxon>Craniata</taxon>
        <taxon>Vertebrata</taxon>
        <taxon>Euteleostomi</taxon>
        <taxon>Mammalia</taxon>
        <taxon>Eutheria</taxon>
        <taxon>Laurasiatheria</taxon>
        <taxon>Artiodactyla</taxon>
        <taxon>Suina</taxon>
        <taxon>Suidae</taxon>
        <taxon>Sus</taxon>
    </lineage>
</organism>
<dbReference type="AlphaFoldDB" id="A0A8D1DYU7"/>
<sequence length="81" mass="8959">MELLGITTLALMVCVTCLVFLSVWKKNHKRRRLPPGPTPLPIIGNLMQLNLKDIPASLSKVNAMVEAHGNPLLVIFNISEK</sequence>
<proteinExistence type="predicted"/>
<dbReference type="InterPro" id="IPR036396">
    <property type="entry name" value="Cyt_P450_sf"/>
</dbReference>
<protein>
    <submittedName>
        <fullName evidence="2">Uncharacterized protein</fullName>
    </submittedName>
</protein>
<accession>A0A8D1DYU7</accession>
<dbReference type="GO" id="GO:0004497">
    <property type="term" value="F:monooxygenase activity"/>
    <property type="evidence" value="ECO:0007669"/>
    <property type="project" value="InterPro"/>
</dbReference>
<dbReference type="GO" id="GO:0016705">
    <property type="term" value="F:oxidoreductase activity, acting on paired donors, with incorporation or reduction of molecular oxygen"/>
    <property type="evidence" value="ECO:0007669"/>
    <property type="project" value="InterPro"/>
</dbReference>
<evidence type="ECO:0000313" key="2">
    <source>
        <dbReference type="Ensembl" id="ENSSSCP00040014222.1"/>
    </source>
</evidence>
<dbReference type="GO" id="GO:0020037">
    <property type="term" value="F:heme binding"/>
    <property type="evidence" value="ECO:0007669"/>
    <property type="project" value="InterPro"/>
</dbReference>
<dbReference type="Proteomes" id="UP000694722">
    <property type="component" value="Unplaced"/>
</dbReference>
<dbReference type="Ensembl" id="ENSSSCT00040034439.1">
    <property type="protein sequence ID" value="ENSSSCP00040014222.1"/>
    <property type="gene ID" value="ENSSSCG00040025808.1"/>
</dbReference>
<name>A0A8D1DYU7_PIG</name>
<dbReference type="Gene3D" id="1.10.630.10">
    <property type="entry name" value="Cytochrome P450"/>
    <property type="match status" value="1"/>
</dbReference>
<dbReference type="GO" id="GO:0005506">
    <property type="term" value="F:iron ion binding"/>
    <property type="evidence" value="ECO:0007669"/>
    <property type="project" value="InterPro"/>
</dbReference>
<reference evidence="2" key="1">
    <citation type="submission" date="2025-08" db="UniProtKB">
        <authorList>
            <consortium name="Ensembl"/>
        </authorList>
    </citation>
    <scope>IDENTIFICATION</scope>
</reference>
<keyword evidence="1" id="KW-1133">Transmembrane helix</keyword>
<keyword evidence="1" id="KW-0812">Transmembrane</keyword>
<evidence type="ECO:0000256" key="1">
    <source>
        <dbReference type="SAM" id="Phobius"/>
    </source>
</evidence>
<feature type="transmembrane region" description="Helical" evidence="1">
    <location>
        <begin position="6"/>
        <end position="24"/>
    </location>
</feature>